<gene>
    <name evidence="4" type="ORF">KASA_0K02871G</name>
</gene>
<feature type="compositionally biased region" description="Low complexity" evidence="2">
    <location>
        <begin position="392"/>
        <end position="409"/>
    </location>
</feature>
<keyword evidence="1" id="KW-0694">RNA-binding</keyword>
<dbReference type="GO" id="GO:1990904">
    <property type="term" value="C:ribonucleoprotein complex"/>
    <property type="evidence" value="ECO:0007669"/>
    <property type="project" value="TreeGrafter"/>
</dbReference>
<dbReference type="Pfam" id="PF02136">
    <property type="entry name" value="NTF2"/>
    <property type="match status" value="1"/>
</dbReference>
<dbReference type="STRING" id="1789683.A0A1X7R825"/>
<feature type="compositionally biased region" description="Basic residues" evidence="2">
    <location>
        <begin position="594"/>
        <end position="605"/>
    </location>
</feature>
<dbReference type="Gene3D" id="3.10.450.50">
    <property type="match status" value="1"/>
</dbReference>
<dbReference type="GO" id="GO:0005829">
    <property type="term" value="C:cytosol"/>
    <property type="evidence" value="ECO:0007669"/>
    <property type="project" value="TreeGrafter"/>
</dbReference>
<dbReference type="FunFam" id="3.10.450.50:FF:000017">
    <property type="entry name" value="UBP3-associated protein BRE5"/>
    <property type="match status" value="1"/>
</dbReference>
<dbReference type="AlphaFoldDB" id="A0A1X7R825"/>
<feature type="compositionally biased region" description="Polar residues" evidence="2">
    <location>
        <begin position="354"/>
        <end position="374"/>
    </location>
</feature>
<feature type="compositionally biased region" description="Basic and acidic residues" evidence="2">
    <location>
        <begin position="162"/>
        <end position="191"/>
    </location>
</feature>
<evidence type="ECO:0000256" key="2">
    <source>
        <dbReference type="SAM" id="MobiDB-lite"/>
    </source>
</evidence>
<dbReference type="PANTHER" id="PTHR10693">
    <property type="entry name" value="RAS GTPASE-ACTIVATING PROTEIN-BINDING PROTEIN"/>
    <property type="match status" value="1"/>
</dbReference>
<feature type="region of interest" description="Disordered" evidence="2">
    <location>
        <begin position="150"/>
        <end position="494"/>
    </location>
</feature>
<keyword evidence="4" id="KW-0645">Protease</keyword>
<dbReference type="GO" id="GO:0016579">
    <property type="term" value="P:protein deubiquitination"/>
    <property type="evidence" value="ECO:0007669"/>
    <property type="project" value="TreeGrafter"/>
</dbReference>
<dbReference type="GO" id="GO:1990861">
    <property type="term" value="C:Ubp3-Bre5 deubiquitination complex"/>
    <property type="evidence" value="ECO:0007669"/>
    <property type="project" value="TreeGrafter"/>
</dbReference>
<dbReference type="GO" id="GO:0034517">
    <property type="term" value="P:ribophagy"/>
    <property type="evidence" value="ECO:0007669"/>
    <property type="project" value="TreeGrafter"/>
</dbReference>
<reference evidence="4 5" key="1">
    <citation type="submission" date="2017-04" db="EMBL/GenBank/DDBJ databases">
        <authorList>
            <person name="Afonso C.L."/>
            <person name="Miller P.J."/>
            <person name="Scott M.A."/>
            <person name="Spackman E."/>
            <person name="Goraichik I."/>
            <person name="Dimitrov K.M."/>
            <person name="Suarez D.L."/>
            <person name="Swayne D.E."/>
        </authorList>
    </citation>
    <scope>NUCLEOTIDE SEQUENCE [LARGE SCALE GENOMIC DNA]</scope>
</reference>
<feature type="compositionally biased region" description="Basic and acidic residues" evidence="2">
    <location>
        <begin position="375"/>
        <end position="384"/>
    </location>
</feature>
<feature type="compositionally biased region" description="Basic and acidic residues" evidence="2">
    <location>
        <begin position="198"/>
        <end position="214"/>
    </location>
</feature>
<dbReference type="InterPro" id="IPR002075">
    <property type="entry name" value="NTF2_dom"/>
</dbReference>
<dbReference type="PROSITE" id="PS50177">
    <property type="entry name" value="NTF2_DOMAIN"/>
    <property type="match status" value="1"/>
</dbReference>
<proteinExistence type="predicted"/>
<evidence type="ECO:0000313" key="4">
    <source>
        <dbReference type="EMBL" id="SMN21610.1"/>
    </source>
</evidence>
<accession>A0A1X7R825</accession>
<keyword evidence="4" id="KW-0378">Hydrolase</keyword>
<keyword evidence="5" id="KW-1185">Reference proteome</keyword>
<dbReference type="InterPro" id="IPR032710">
    <property type="entry name" value="NTF2-like_dom_sf"/>
</dbReference>
<evidence type="ECO:0000259" key="3">
    <source>
        <dbReference type="PROSITE" id="PS50177"/>
    </source>
</evidence>
<protein>
    <submittedName>
        <fullName evidence="4">Similar to Saccharomyces cerevisiae YNR051C BRE5 Ubiquitin protease cofactor</fullName>
    </submittedName>
</protein>
<dbReference type="GO" id="GO:0003729">
    <property type="term" value="F:mRNA binding"/>
    <property type="evidence" value="ECO:0007669"/>
    <property type="project" value="TreeGrafter"/>
</dbReference>
<feature type="region of interest" description="Disordered" evidence="2">
    <location>
        <begin position="556"/>
        <end position="605"/>
    </location>
</feature>
<dbReference type="GO" id="GO:0006508">
    <property type="term" value="P:proteolysis"/>
    <property type="evidence" value="ECO:0007669"/>
    <property type="project" value="UniProtKB-KW"/>
</dbReference>
<name>A0A1X7R825_9SACH</name>
<dbReference type="CDD" id="cd00780">
    <property type="entry name" value="NTF2"/>
    <property type="match status" value="1"/>
</dbReference>
<dbReference type="InterPro" id="IPR039539">
    <property type="entry name" value="Ras_GTPase_bind_prot"/>
</dbReference>
<feature type="compositionally biased region" description="Basic and acidic residues" evidence="2">
    <location>
        <begin position="427"/>
        <end position="471"/>
    </location>
</feature>
<evidence type="ECO:0000313" key="5">
    <source>
        <dbReference type="Proteomes" id="UP000196158"/>
    </source>
</evidence>
<dbReference type="InterPro" id="IPR018222">
    <property type="entry name" value="Nuclear_transport_factor_2_euk"/>
</dbReference>
<feature type="compositionally biased region" description="Basic and acidic residues" evidence="2">
    <location>
        <begin position="222"/>
        <end position="350"/>
    </location>
</feature>
<dbReference type="GO" id="GO:0008233">
    <property type="term" value="F:peptidase activity"/>
    <property type="evidence" value="ECO:0007669"/>
    <property type="project" value="UniProtKB-KW"/>
</dbReference>
<dbReference type="PANTHER" id="PTHR10693:SF20">
    <property type="entry name" value="AT27578P"/>
    <property type="match status" value="1"/>
</dbReference>
<feature type="domain" description="NTF2" evidence="3">
    <location>
        <begin position="8"/>
        <end position="145"/>
    </location>
</feature>
<dbReference type="SUPFAM" id="SSF54427">
    <property type="entry name" value="NTF2-like"/>
    <property type="match status" value="1"/>
</dbReference>
<feature type="compositionally biased region" description="Low complexity" evidence="2">
    <location>
        <begin position="569"/>
        <end position="586"/>
    </location>
</feature>
<dbReference type="OrthoDB" id="339151at2759"/>
<dbReference type="EMBL" id="FXLY01000008">
    <property type="protein sequence ID" value="SMN21610.1"/>
    <property type="molecule type" value="Genomic_DNA"/>
</dbReference>
<organism evidence="4 5">
    <name type="scientific">Maudiozyma saulgeensis</name>
    <dbReference type="NCBI Taxonomy" id="1789683"/>
    <lineage>
        <taxon>Eukaryota</taxon>
        <taxon>Fungi</taxon>
        <taxon>Dikarya</taxon>
        <taxon>Ascomycota</taxon>
        <taxon>Saccharomycotina</taxon>
        <taxon>Saccharomycetes</taxon>
        <taxon>Saccharomycetales</taxon>
        <taxon>Saccharomycetaceae</taxon>
        <taxon>Maudiozyma</taxon>
    </lineage>
</organism>
<evidence type="ECO:0000256" key="1">
    <source>
        <dbReference type="ARBA" id="ARBA00022884"/>
    </source>
</evidence>
<sequence length="605" mass="68549">MGSSVQDIAYAFLQTYYERMKSNPGKLSNLYCNTAELTHINYQQIDFDKTTSTSTNTLSTVKLTGKDNISRFFARNEEKVCDLKLKLNSCDFQTTGIAHKGIIIIVTGELFWSQSPIYKFCQMFSLSPISRNSEVYDITNDIIRFLSFEDQSESPTPTPPNEKQENEKTISVKIETPSEKTSEESIKETKKSTKHKKDLSSPKGESKLVEDKIPIETNEEITYEKETTPIDKIIEVPEVPKIKKEIKKEDSHEKKEAKKEDSHEKKEVKKDDSNEKKEVKKDILVEKKEGKKDTSSEKKDTKKDTKKSSSDEKGESETQPDSTEKSKDKKETKIEHAEKSKEKHSDKNIPKTEVTPTVETSNNKSADVSQSDVKTTADADDKQLPTEVKNPTETVVTTSKETTEQTTTVSAVAALPPKKMSWASKVSQHDAVPKESRKIIVPREETPMPRNDSNRTKKNNRNRENDRKENNSKNNSKRRTNNNVNRDGYYPVYINGTQNTKPELIRNKLIKEFGPVMKMNTGDNFIVIDFQLESSQKEAIDTKKITVDGTEFTLERKTYRKGQPAGPITSSSTPSSSASASSSLPSEYTNDTRSHKRFNSNKKSV</sequence>
<dbReference type="Proteomes" id="UP000196158">
    <property type="component" value="Unassembled WGS sequence"/>
</dbReference>